<comment type="caution">
    <text evidence="2">The sequence shown here is derived from an EMBL/GenBank/DDBJ whole genome shotgun (WGS) entry which is preliminary data.</text>
</comment>
<dbReference type="EMBL" id="VAHF01000004">
    <property type="protein sequence ID" value="TXG63383.1"/>
    <property type="molecule type" value="Genomic_DNA"/>
</dbReference>
<feature type="region of interest" description="Disordered" evidence="1">
    <location>
        <begin position="1"/>
        <end position="33"/>
    </location>
</feature>
<gene>
    <name evidence="2" type="ORF">EZV62_010377</name>
</gene>
<keyword evidence="3" id="KW-1185">Reference proteome</keyword>
<accession>A0A5C7I1I2</accession>
<evidence type="ECO:0008006" key="4">
    <source>
        <dbReference type="Google" id="ProtNLM"/>
    </source>
</evidence>
<evidence type="ECO:0000256" key="1">
    <source>
        <dbReference type="SAM" id="MobiDB-lite"/>
    </source>
</evidence>
<proteinExistence type="predicted"/>
<sequence length="173" mass="19339">MLRDCVKAEDGKSIPDKDGEPLKGKSQLKYPDLDDNEPIHFILKEPLAGEASSSGNAPTAVCLTSSSEGPPGCLEELEERKDVARIQTACHQTQIAKYYNAKVRTWRFNPGDLVLKKVIPSTRNPSSGSLGYNWEGPYIIDFASMRGAYRLKIEDGVPLRNPWNAEHLKKYYQ</sequence>
<protein>
    <recommendedName>
        <fullName evidence="4">Reverse transcriptase domain-containing protein</fullName>
    </recommendedName>
</protein>
<name>A0A5C7I1I2_9ROSI</name>
<organism evidence="2 3">
    <name type="scientific">Acer yangbiense</name>
    <dbReference type="NCBI Taxonomy" id="1000413"/>
    <lineage>
        <taxon>Eukaryota</taxon>
        <taxon>Viridiplantae</taxon>
        <taxon>Streptophyta</taxon>
        <taxon>Embryophyta</taxon>
        <taxon>Tracheophyta</taxon>
        <taxon>Spermatophyta</taxon>
        <taxon>Magnoliopsida</taxon>
        <taxon>eudicotyledons</taxon>
        <taxon>Gunneridae</taxon>
        <taxon>Pentapetalae</taxon>
        <taxon>rosids</taxon>
        <taxon>malvids</taxon>
        <taxon>Sapindales</taxon>
        <taxon>Sapindaceae</taxon>
        <taxon>Hippocastanoideae</taxon>
        <taxon>Acereae</taxon>
        <taxon>Acer</taxon>
    </lineage>
</organism>
<evidence type="ECO:0000313" key="2">
    <source>
        <dbReference type="EMBL" id="TXG63383.1"/>
    </source>
</evidence>
<dbReference type="AlphaFoldDB" id="A0A5C7I1I2"/>
<feature type="compositionally biased region" description="Basic and acidic residues" evidence="1">
    <location>
        <begin position="1"/>
        <end position="23"/>
    </location>
</feature>
<dbReference type="OrthoDB" id="1744372at2759"/>
<evidence type="ECO:0000313" key="3">
    <source>
        <dbReference type="Proteomes" id="UP000323000"/>
    </source>
</evidence>
<dbReference type="Proteomes" id="UP000323000">
    <property type="component" value="Chromosome 4"/>
</dbReference>
<reference evidence="3" key="1">
    <citation type="journal article" date="2019" name="Gigascience">
        <title>De novo genome assembly of the endangered Acer yangbiense, a plant species with extremely small populations endemic to Yunnan Province, China.</title>
        <authorList>
            <person name="Yang J."/>
            <person name="Wariss H.M."/>
            <person name="Tao L."/>
            <person name="Zhang R."/>
            <person name="Yun Q."/>
            <person name="Hollingsworth P."/>
            <person name="Dao Z."/>
            <person name="Luo G."/>
            <person name="Guo H."/>
            <person name="Ma Y."/>
            <person name="Sun W."/>
        </authorList>
    </citation>
    <scope>NUCLEOTIDE SEQUENCE [LARGE SCALE GENOMIC DNA]</scope>
    <source>
        <strain evidence="3">cv. Malutang</strain>
    </source>
</reference>